<evidence type="ECO:0000256" key="1">
    <source>
        <dbReference type="SAM" id="MobiDB-lite"/>
    </source>
</evidence>
<keyword evidence="2" id="KW-1133">Transmembrane helix</keyword>
<keyword evidence="2" id="KW-0472">Membrane</keyword>
<dbReference type="RefSeq" id="WP_358141739.1">
    <property type="nucleotide sequence ID" value="NZ_JBFALK010000035.1"/>
</dbReference>
<reference evidence="3 4" key="1">
    <citation type="submission" date="2024-06" db="EMBL/GenBank/DDBJ databases">
        <title>The Natural Products Discovery Center: Release of the First 8490 Sequenced Strains for Exploring Actinobacteria Biosynthetic Diversity.</title>
        <authorList>
            <person name="Kalkreuter E."/>
            <person name="Kautsar S.A."/>
            <person name="Yang D."/>
            <person name="Bader C.D."/>
            <person name="Teijaro C.N."/>
            <person name="Fluegel L."/>
            <person name="Davis C.M."/>
            <person name="Simpson J.R."/>
            <person name="Lauterbach L."/>
            <person name="Steele A.D."/>
            <person name="Gui C."/>
            <person name="Meng S."/>
            <person name="Li G."/>
            <person name="Viehrig K."/>
            <person name="Ye F."/>
            <person name="Su P."/>
            <person name="Kiefer A.F."/>
            <person name="Nichols A."/>
            <person name="Cepeda A.J."/>
            <person name="Yan W."/>
            <person name="Fan B."/>
            <person name="Jiang Y."/>
            <person name="Adhikari A."/>
            <person name="Zheng C.-J."/>
            <person name="Schuster L."/>
            <person name="Cowan T.M."/>
            <person name="Smanski M.J."/>
            <person name="Chevrette M.G."/>
            <person name="De Carvalho L.P.S."/>
            <person name="Shen B."/>
        </authorList>
    </citation>
    <scope>NUCLEOTIDE SEQUENCE [LARGE SCALE GENOMIC DNA]</scope>
    <source>
        <strain evidence="3 4">NPDC050100</strain>
    </source>
</reference>
<protein>
    <recommendedName>
        <fullName evidence="5">Pentapeptide repeat-containing protein</fullName>
    </recommendedName>
</protein>
<dbReference type="Gene3D" id="2.160.20.80">
    <property type="entry name" value="E3 ubiquitin-protein ligase SopA"/>
    <property type="match status" value="1"/>
</dbReference>
<accession>A0ABV3GT13</accession>
<evidence type="ECO:0000313" key="3">
    <source>
        <dbReference type="EMBL" id="MEV0974764.1"/>
    </source>
</evidence>
<evidence type="ECO:0008006" key="5">
    <source>
        <dbReference type="Google" id="ProtNLM"/>
    </source>
</evidence>
<dbReference type="EMBL" id="JBFALK010000035">
    <property type="protein sequence ID" value="MEV0974764.1"/>
    <property type="molecule type" value="Genomic_DNA"/>
</dbReference>
<dbReference type="Proteomes" id="UP001551675">
    <property type="component" value="Unassembled WGS sequence"/>
</dbReference>
<feature type="transmembrane region" description="Helical" evidence="2">
    <location>
        <begin position="7"/>
        <end position="28"/>
    </location>
</feature>
<evidence type="ECO:0000256" key="2">
    <source>
        <dbReference type="SAM" id="Phobius"/>
    </source>
</evidence>
<name>A0ABV3GT13_MICGL</name>
<keyword evidence="2" id="KW-0812">Transmembrane</keyword>
<gene>
    <name evidence="3" type="ORF">AB0I59_39750</name>
</gene>
<proteinExistence type="predicted"/>
<sequence length="330" mass="36022">MANLLEVIKISLSIVAGIGGVVALVVAYRKQRLTEDGEKREQAKLYIERFDKATDKLGHDSPAVRLAGIHALAALADDWEGERQMCIDVLCAYVRIPAEPEPEDEDEPAAVAAWKGITEVRATAVREIASRLRADASVPWHGYNFDFTGATFNSGPDFTGAVFSGGRVSFDDAEFDGGETFFREAQFSGALVSFVGARFTRADLFFESATFSAGEVLFTHLERVPHIFFTDVTFSGGRVSFAASEFSRGGITFNRARFSGGEVHLRPAYFPDNGHLTLDFSRVASWDVPPLLPEGSYPTIIFPPEAQTPREKPGDPAARTQPGLQGEDHV</sequence>
<organism evidence="3 4">
    <name type="scientific">Microtetraspora glauca</name>
    <dbReference type="NCBI Taxonomy" id="1996"/>
    <lineage>
        <taxon>Bacteria</taxon>
        <taxon>Bacillati</taxon>
        <taxon>Actinomycetota</taxon>
        <taxon>Actinomycetes</taxon>
        <taxon>Streptosporangiales</taxon>
        <taxon>Streptosporangiaceae</taxon>
        <taxon>Microtetraspora</taxon>
    </lineage>
</organism>
<keyword evidence="4" id="KW-1185">Reference proteome</keyword>
<comment type="caution">
    <text evidence="3">The sequence shown here is derived from an EMBL/GenBank/DDBJ whole genome shotgun (WGS) entry which is preliminary data.</text>
</comment>
<evidence type="ECO:0000313" key="4">
    <source>
        <dbReference type="Proteomes" id="UP001551675"/>
    </source>
</evidence>
<feature type="region of interest" description="Disordered" evidence="1">
    <location>
        <begin position="300"/>
        <end position="330"/>
    </location>
</feature>